<dbReference type="GO" id="GO:0043709">
    <property type="term" value="P:cell adhesion involved in single-species biofilm formation"/>
    <property type="evidence" value="ECO:0007669"/>
    <property type="project" value="TreeGrafter"/>
</dbReference>
<evidence type="ECO:0000313" key="4">
    <source>
        <dbReference type="Proteomes" id="UP000187280"/>
    </source>
</evidence>
<name>A0A1H4FUS3_9GAMM</name>
<feature type="chain" id="PRO_5010522549" evidence="1">
    <location>
        <begin position="25"/>
        <end position="176"/>
    </location>
</feature>
<evidence type="ECO:0000313" key="3">
    <source>
        <dbReference type="EMBL" id="SEB01065.1"/>
    </source>
</evidence>
<dbReference type="GeneID" id="97766078"/>
<dbReference type="GO" id="GO:0009289">
    <property type="term" value="C:pilus"/>
    <property type="evidence" value="ECO:0007669"/>
    <property type="project" value="InterPro"/>
</dbReference>
<dbReference type="PANTHER" id="PTHR33420:SF25">
    <property type="entry name" value="PROTEIN FIMF"/>
    <property type="match status" value="1"/>
</dbReference>
<keyword evidence="1" id="KW-0732">Signal</keyword>
<protein>
    <submittedName>
        <fullName evidence="3">Pilin (Type 1 fimbria component protein)</fullName>
    </submittedName>
</protein>
<dbReference type="Pfam" id="PF00419">
    <property type="entry name" value="Fimbrial"/>
    <property type="match status" value="1"/>
</dbReference>
<evidence type="ECO:0000256" key="1">
    <source>
        <dbReference type="SAM" id="SignalP"/>
    </source>
</evidence>
<evidence type="ECO:0000259" key="2">
    <source>
        <dbReference type="Pfam" id="PF00419"/>
    </source>
</evidence>
<accession>A0A1H4FUS3</accession>
<sequence length="176" mass="18180">MTIYRVILGSVALSIMAGSPVASAYDSYIQINGNLTSNTCSVSTASQNKTVNLGSVATKQFFEGGSRALTPVRFTLDLENCGASAAAVSTTFTGTANKDDATLLALNSSSTATNVGIAILDKDRNRISLGNASEQYALTANASSVQLVFYGQYVATQSSVTAGTANGDATFTLTYQ</sequence>
<feature type="signal peptide" evidence="1">
    <location>
        <begin position="1"/>
        <end position="24"/>
    </location>
</feature>
<dbReference type="PANTHER" id="PTHR33420">
    <property type="entry name" value="FIMBRIAL SUBUNIT ELFA-RELATED"/>
    <property type="match status" value="1"/>
</dbReference>
<dbReference type="Gene3D" id="2.60.40.1090">
    <property type="entry name" value="Fimbrial-type adhesion domain"/>
    <property type="match status" value="1"/>
</dbReference>
<dbReference type="SUPFAM" id="SSF49401">
    <property type="entry name" value="Bacterial adhesins"/>
    <property type="match status" value="1"/>
</dbReference>
<dbReference type="InterPro" id="IPR008966">
    <property type="entry name" value="Adhesion_dom_sf"/>
</dbReference>
<dbReference type="eggNOG" id="COG3539">
    <property type="taxonomic scope" value="Bacteria"/>
</dbReference>
<dbReference type="InterPro" id="IPR050263">
    <property type="entry name" value="Bact_Fimbrial_Adh_Pro"/>
</dbReference>
<dbReference type="EMBL" id="FNQS01000016">
    <property type="protein sequence ID" value="SEB01065.1"/>
    <property type="molecule type" value="Genomic_DNA"/>
</dbReference>
<dbReference type="Proteomes" id="UP000187280">
    <property type="component" value="Unassembled WGS sequence"/>
</dbReference>
<dbReference type="InterPro" id="IPR036937">
    <property type="entry name" value="Adhesion_dom_fimbrial_sf"/>
</dbReference>
<proteinExistence type="predicted"/>
<gene>
    <name evidence="3" type="ORF">SAMN02982996_03248</name>
</gene>
<feature type="domain" description="Fimbrial-type adhesion" evidence="2">
    <location>
        <begin position="29"/>
        <end position="176"/>
    </location>
</feature>
<dbReference type="AlphaFoldDB" id="A0A1H4FUS3"/>
<reference evidence="3 4" key="1">
    <citation type="submission" date="2016-10" db="EMBL/GenBank/DDBJ databases">
        <authorList>
            <person name="de Groot N.N."/>
        </authorList>
    </citation>
    <scope>NUCLEOTIDE SEQUENCE [LARGE SCALE GENOMIC DNA]</scope>
    <source>
        <strain evidence="3 4">ATCC 29281</strain>
    </source>
</reference>
<keyword evidence="4" id="KW-1185">Reference proteome</keyword>
<dbReference type="InterPro" id="IPR000259">
    <property type="entry name" value="Adhesion_dom_fimbrial"/>
</dbReference>
<organism evidence="3 4">
    <name type="scientific">Lonsdalea quercina</name>
    <dbReference type="NCBI Taxonomy" id="71657"/>
    <lineage>
        <taxon>Bacteria</taxon>
        <taxon>Pseudomonadati</taxon>
        <taxon>Pseudomonadota</taxon>
        <taxon>Gammaproteobacteria</taxon>
        <taxon>Enterobacterales</taxon>
        <taxon>Pectobacteriaceae</taxon>
        <taxon>Lonsdalea</taxon>
    </lineage>
</organism>
<dbReference type="RefSeq" id="WP_074729393.1">
    <property type="nucleotide sequence ID" value="NZ_FNQS01000016.1"/>
</dbReference>
<dbReference type="STRING" id="71657.SAMN02982996_03248"/>